<feature type="non-terminal residue" evidence="1">
    <location>
        <position position="24"/>
    </location>
</feature>
<reference evidence="1 2" key="1">
    <citation type="journal article" date="2019" name="Genome Biol. Evol.">
        <title>Insights into the evolution of the New World diploid cottons (Gossypium, subgenus Houzingenia) based on genome sequencing.</title>
        <authorList>
            <person name="Grover C.E."/>
            <person name="Arick M.A. 2nd"/>
            <person name="Thrash A."/>
            <person name="Conover J.L."/>
            <person name="Sanders W.S."/>
            <person name="Peterson D.G."/>
            <person name="Frelichowski J.E."/>
            <person name="Scheffler J.A."/>
            <person name="Scheffler B.E."/>
            <person name="Wendel J.F."/>
        </authorList>
    </citation>
    <scope>NUCLEOTIDE SEQUENCE [LARGE SCALE GENOMIC DNA]</scope>
    <source>
        <strain evidence="1">5</strain>
        <tissue evidence="1">Leaf</tissue>
    </source>
</reference>
<evidence type="ECO:0000313" key="1">
    <source>
        <dbReference type="EMBL" id="MBA0752756.1"/>
    </source>
</evidence>
<protein>
    <submittedName>
        <fullName evidence="1">Uncharacterized protein</fullName>
    </submittedName>
</protein>
<dbReference type="EMBL" id="JABEZY010000013">
    <property type="protein sequence ID" value="MBA0752756.1"/>
    <property type="molecule type" value="Genomic_DNA"/>
</dbReference>
<evidence type="ECO:0000313" key="2">
    <source>
        <dbReference type="Proteomes" id="UP000593579"/>
    </source>
</evidence>
<dbReference type="Proteomes" id="UP000593579">
    <property type="component" value="Unassembled WGS sequence"/>
</dbReference>
<name>A0A7J9CWE7_GOSGO</name>
<sequence>MIQLQAKEIVDTNFGYGGRRQLTE</sequence>
<proteinExistence type="predicted"/>
<comment type="caution">
    <text evidence="1">The sequence shown here is derived from an EMBL/GenBank/DDBJ whole genome shotgun (WGS) entry which is preliminary data.</text>
</comment>
<accession>A0A7J9CWE7</accession>
<gene>
    <name evidence="1" type="ORF">Gogos_001561</name>
</gene>
<dbReference type="AlphaFoldDB" id="A0A7J9CWE7"/>
<keyword evidence="2" id="KW-1185">Reference proteome</keyword>
<organism evidence="1 2">
    <name type="scientific">Gossypium gossypioides</name>
    <name type="common">Mexican cotton</name>
    <name type="synonym">Selera gossypioides</name>
    <dbReference type="NCBI Taxonomy" id="34282"/>
    <lineage>
        <taxon>Eukaryota</taxon>
        <taxon>Viridiplantae</taxon>
        <taxon>Streptophyta</taxon>
        <taxon>Embryophyta</taxon>
        <taxon>Tracheophyta</taxon>
        <taxon>Spermatophyta</taxon>
        <taxon>Magnoliopsida</taxon>
        <taxon>eudicotyledons</taxon>
        <taxon>Gunneridae</taxon>
        <taxon>Pentapetalae</taxon>
        <taxon>rosids</taxon>
        <taxon>malvids</taxon>
        <taxon>Malvales</taxon>
        <taxon>Malvaceae</taxon>
        <taxon>Malvoideae</taxon>
        <taxon>Gossypium</taxon>
    </lineage>
</organism>